<feature type="region of interest" description="Disordered" evidence="1">
    <location>
        <begin position="35"/>
        <end position="56"/>
    </location>
</feature>
<feature type="non-terminal residue" evidence="2">
    <location>
        <position position="78"/>
    </location>
</feature>
<evidence type="ECO:0000313" key="3">
    <source>
        <dbReference type="Proteomes" id="UP001341840"/>
    </source>
</evidence>
<accession>A0ABU6SWP7</accession>
<comment type="caution">
    <text evidence="2">The sequence shown here is derived from an EMBL/GenBank/DDBJ whole genome shotgun (WGS) entry which is preliminary data.</text>
</comment>
<evidence type="ECO:0000256" key="1">
    <source>
        <dbReference type="SAM" id="MobiDB-lite"/>
    </source>
</evidence>
<evidence type="ECO:0000313" key="2">
    <source>
        <dbReference type="EMBL" id="MED6140887.1"/>
    </source>
</evidence>
<feature type="compositionally biased region" description="Polar residues" evidence="1">
    <location>
        <begin position="35"/>
        <end position="51"/>
    </location>
</feature>
<gene>
    <name evidence="2" type="ORF">PIB30_097842</name>
</gene>
<sequence>MDDPNSNFAFYNHATPLGPNSNIYRAKFKPTTQAPFQNQGATKAGNNISHKQGSDFIDSANVTPYVTHRVSSRLWGPI</sequence>
<dbReference type="EMBL" id="JASCZI010062856">
    <property type="protein sequence ID" value="MED6140887.1"/>
    <property type="molecule type" value="Genomic_DNA"/>
</dbReference>
<proteinExistence type="predicted"/>
<protein>
    <submittedName>
        <fullName evidence="2">Uncharacterized protein</fullName>
    </submittedName>
</protein>
<reference evidence="2 3" key="1">
    <citation type="journal article" date="2023" name="Plants (Basel)">
        <title>Bridging the Gap: Combining Genomics and Transcriptomics Approaches to Understand Stylosanthes scabra, an Orphan Legume from the Brazilian Caatinga.</title>
        <authorList>
            <person name="Ferreira-Neto J.R.C."/>
            <person name="da Silva M.D."/>
            <person name="Binneck E."/>
            <person name="de Melo N.F."/>
            <person name="da Silva R.H."/>
            <person name="de Melo A.L.T.M."/>
            <person name="Pandolfi V."/>
            <person name="Bustamante F.O."/>
            <person name="Brasileiro-Vidal A.C."/>
            <person name="Benko-Iseppon A.M."/>
        </authorList>
    </citation>
    <scope>NUCLEOTIDE SEQUENCE [LARGE SCALE GENOMIC DNA]</scope>
    <source>
        <tissue evidence="2">Leaves</tissue>
    </source>
</reference>
<dbReference type="Proteomes" id="UP001341840">
    <property type="component" value="Unassembled WGS sequence"/>
</dbReference>
<keyword evidence="3" id="KW-1185">Reference proteome</keyword>
<organism evidence="2 3">
    <name type="scientific">Stylosanthes scabra</name>
    <dbReference type="NCBI Taxonomy" id="79078"/>
    <lineage>
        <taxon>Eukaryota</taxon>
        <taxon>Viridiplantae</taxon>
        <taxon>Streptophyta</taxon>
        <taxon>Embryophyta</taxon>
        <taxon>Tracheophyta</taxon>
        <taxon>Spermatophyta</taxon>
        <taxon>Magnoliopsida</taxon>
        <taxon>eudicotyledons</taxon>
        <taxon>Gunneridae</taxon>
        <taxon>Pentapetalae</taxon>
        <taxon>rosids</taxon>
        <taxon>fabids</taxon>
        <taxon>Fabales</taxon>
        <taxon>Fabaceae</taxon>
        <taxon>Papilionoideae</taxon>
        <taxon>50 kb inversion clade</taxon>
        <taxon>dalbergioids sensu lato</taxon>
        <taxon>Dalbergieae</taxon>
        <taxon>Pterocarpus clade</taxon>
        <taxon>Stylosanthes</taxon>
    </lineage>
</organism>
<name>A0ABU6SWP7_9FABA</name>